<dbReference type="GO" id="GO:0009307">
    <property type="term" value="P:DNA restriction-modification system"/>
    <property type="evidence" value="ECO:0007669"/>
    <property type="project" value="UniProtKB-KW"/>
</dbReference>
<dbReference type="GO" id="GO:0003677">
    <property type="term" value="F:DNA binding"/>
    <property type="evidence" value="ECO:0007669"/>
    <property type="project" value="UniProtKB-KW"/>
</dbReference>
<protein>
    <submittedName>
        <fullName evidence="5">Type I restriction-modification system, specificity subunit S</fullName>
    </submittedName>
</protein>
<dbReference type="PANTHER" id="PTHR30408:SF13">
    <property type="entry name" value="TYPE I RESTRICTION ENZYME HINDI SPECIFICITY SUBUNIT"/>
    <property type="match status" value="1"/>
</dbReference>
<dbReference type="Pfam" id="PF01420">
    <property type="entry name" value="Methylase_S"/>
    <property type="match status" value="1"/>
</dbReference>
<dbReference type="Proteomes" id="UP000016569">
    <property type="component" value="Unassembled WGS sequence"/>
</dbReference>
<name>A0A8E0NDC1_9CAUL</name>
<gene>
    <name evidence="5" type="ORF">MBEBAB_2565</name>
</gene>
<reference evidence="6" key="1">
    <citation type="journal article" date="2013" name="Genome Announc.">
        <title>Draft Genome Sequence of the Dimorphic Prosthecate Bacterium Brevundimonas abyssalis TAR-001T.</title>
        <authorList>
            <person name="Tsubouchi T."/>
            <person name="Nishi S."/>
            <person name="Usui K."/>
            <person name="Shimane Y."/>
            <person name="Takaki Y."/>
            <person name="Maruyama T."/>
            <person name="Hatada Y."/>
        </authorList>
    </citation>
    <scope>NUCLEOTIDE SEQUENCE [LARGE SCALE GENOMIC DNA]</scope>
    <source>
        <strain evidence="6">TAR-001</strain>
    </source>
</reference>
<dbReference type="PANTHER" id="PTHR30408">
    <property type="entry name" value="TYPE-1 RESTRICTION ENZYME ECOKI SPECIFICITY PROTEIN"/>
    <property type="match status" value="1"/>
</dbReference>
<evidence type="ECO:0000256" key="2">
    <source>
        <dbReference type="ARBA" id="ARBA00022747"/>
    </source>
</evidence>
<dbReference type="InterPro" id="IPR052021">
    <property type="entry name" value="Type-I_RS_S_subunit"/>
</dbReference>
<dbReference type="InterPro" id="IPR000055">
    <property type="entry name" value="Restrct_endonuc_typeI_TRD"/>
</dbReference>
<evidence type="ECO:0000256" key="1">
    <source>
        <dbReference type="ARBA" id="ARBA00010923"/>
    </source>
</evidence>
<evidence type="ECO:0000259" key="4">
    <source>
        <dbReference type="Pfam" id="PF01420"/>
    </source>
</evidence>
<evidence type="ECO:0000256" key="3">
    <source>
        <dbReference type="ARBA" id="ARBA00023125"/>
    </source>
</evidence>
<dbReference type="AlphaFoldDB" id="A0A8E0NDC1"/>
<keyword evidence="2" id="KW-0680">Restriction system</keyword>
<dbReference type="CDD" id="cd16961">
    <property type="entry name" value="RMtype1_S_TRD-CR_like"/>
    <property type="match status" value="1"/>
</dbReference>
<dbReference type="Gene3D" id="3.90.220.20">
    <property type="entry name" value="DNA methylase specificity domains"/>
    <property type="match status" value="2"/>
</dbReference>
<dbReference type="SUPFAM" id="SSF116734">
    <property type="entry name" value="DNA methylase specificity domain"/>
    <property type="match status" value="2"/>
</dbReference>
<keyword evidence="3" id="KW-0238">DNA-binding</keyword>
<dbReference type="EMBL" id="BATC01000065">
    <property type="protein sequence ID" value="GAD60315.1"/>
    <property type="molecule type" value="Genomic_DNA"/>
</dbReference>
<evidence type="ECO:0000313" key="6">
    <source>
        <dbReference type="Proteomes" id="UP000016569"/>
    </source>
</evidence>
<keyword evidence="6" id="KW-1185">Reference proteome</keyword>
<dbReference type="InterPro" id="IPR044946">
    <property type="entry name" value="Restrct_endonuc_typeI_TRD_sf"/>
</dbReference>
<accession>A0A8E0NDC1</accession>
<evidence type="ECO:0000313" key="5">
    <source>
        <dbReference type="EMBL" id="GAD60315.1"/>
    </source>
</evidence>
<comment type="caution">
    <text evidence="5">The sequence shown here is derived from an EMBL/GenBank/DDBJ whole genome shotgun (WGS) entry which is preliminary data.</text>
</comment>
<sequence>MTPEVFEKWTRRVKPEPGDVVFSYETRLGQAALIPDGLNCCLGRRMGLVRADRSRLDPRFFLYTYLSPAFQELLRSRTIPGATVDRLALKDFPSFPLPLPSLEEQKAISGLLGAIDNKIEANSRTNGTISQLAQSLFDEWAKANLVGGSRALIADLEGRSMVEIGDGFRAQSRDFGPDGLPFLRAAQLNGGFDVGSAEMLGAEAVRKAGRKRSMAGDVAFTSKGTVGRFARVESTTPSFIYSPQVCFWRSLDHVAVHPLILFHWMCSRDLLVQIDLVSGQTDMAPYVSLKDQRRMSMPVFPASQHELASVLSPMRELHTSLREQSRTLAALRDLLLPKLMSGAIRVKDAEAMLEEVA</sequence>
<proteinExistence type="inferred from homology"/>
<feature type="domain" description="Type I restriction modification DNA specificity" evidence="4">
    <location>
        <begin position="18"/>
        <end position="126"/>
    </location>
</feature>
<organism evidence="5 6">
    <name type="scientific">Brevundimonas abyssalis TAR-001</name>
    <dbReference type="NCBI Taxonomy" id="1391729"/>
    <lineage>
        <taxon>Bacteria</taxon>
        <taxon>Pseudomonadati</taxon>
        <taxon>Pseudomonadota</taxon>
        <taxon>Alphaproteobacteria</taxon>
        <taxon>Caulobacterales</taxon>
        <taxon>Caulobacteraceae</taxon>
        <taxon>Brevundimonas</taxon>
    </lineage>
</organism>
<comment type="similarity">
    <text evidence="1">Belongs to the type-I restriction system S methylase family.</text>
</comment>
<dbReference type="REBASE" id="74424">
    <property type="entry name" value="S.BabTAR1ORF2566P"/>
</dbReference>